<accession>A0ABN0NR65</accession>
<evidence type="ECO:0008006" key="3">
    <source>
        <dbReference type="Google" id="ProtNLM"/>
    </source>
</evidence>
<protein>
    <recommendedName>
        <fullName evidence="3">Mobilization protein</fullName>
    </recommendedName>
</protein>
<comment type="caution">
    <text evidence="1">The sequence shown here is derived from an EMBL/GenBank/DDBJ whole genome shotgun (WGS) entry which is preliminary data.</text>
</comment>
<reference evidence="1 2" key="1">
    <citation type="submission" date="2013-06" db="EMBL/GenBank/DDBJ databases">
        <authorList>
            <person name="Weinstock G."/>
            <person name="Sodergren E."/>
            <person name="Lobos E.A."/>
            <person name="Fulton L."/>
            <person name="Fulton R."/>
            <person name="Courtney L."/>
            <person name="Fronick C."/>
            <person name="O'Laughlin M."/>
            <person name="Godfrey J."/>
            <person name="Wilson R.M."/>
            <person name="Miner T."/>
            <person name="Farmer C."/>
            <person name="Delehaunty K."/>
            <person name="Cordes M."/>
            <person name="Minx P."/>
            <person name="Tomlinson C."/>
            <person name="Chen J."/>
            <person name="Wollam A."/>
            <person name="Pepin K.H."/>
            <person name="Bhonagiri V."/>
            <person name="Zhang X."/>
            <person name="Warren W."/>
            <person name="Mitreva M."/>
            <person name="Mardis E.R."/>
            <person name="Wilson R.K."/>
        </authorList>
    </citation>
    <scope>NUCLEOTIDE SEQUENCE [LARGE SCALE GENOMIC DNA]</scope>
    <source>
        <strain evidence="1 2">ATCC 29426</strain>
    </source>
</reference>
<name>A0ABN0NR65_9BACT</name>
<gene>
    <name evidence="1" type="ORF">HMPREF0653_01779</name>
</gene>
<evidence type="ECO:0000313" key="2">
    <source>
        <dbReference type="Proteomes" id="UP000016660"/>
    </source>
</evidence>
<proteinExistence type="predicted"/>
<feature type="non-terminal residue" evidence="1">
    <location>
        <position position="59"/>
    </location>
</feature>
<keyword evidence="2" id="KW-1185">Reference proteome</keyword>
<sequence length="59" mass="6700">MGYCVLHLEKAKGVDSGMSAHIERTIVPKNIDTTRTHLNRELIRFPDGVCNRTAAIRHR</sequence>
<dbReference type="EMBL" id="AWUY01000159">
    <property type="protein sequence ID" value="ERJ75755.1"/>
    <property type="molecule type" value="Genomic_DNA"/>
</dbReference>
<dbReference type="Gene3D" id="3.30.930.30">
    <property type="match status" value="1"/>
</dbReference>
<dbReference type="Proteomes" id="UP000016660">
    <property type="component" value="Unassembled WGS sequence"/>
</dbReference>
<organism evidence="1 2">
    <name type="scientific">Prevotella disiens JCM 6334 = ATCC 29426</name>
    <dbReference type="NCBI Taxonomy" id="1235811"/>
    <lineage>
        <taxon>Bacteria</taxon>
        <taxon>Pseudomonadati</taxon>
        <taxon>Bacteroidota</taxon>
        <taxon>Bacteroidia</taxon>
        <taxon>Bacteroidales</taxon>
        <taxon>Prevotellaceae</taxon>
        <taxon>Prevotella</taxon>
    </lineage>
</organism>
<evidence type="ECO:0000313" key="1">
    <source>
        <dbReference type="EMBL" id="ERJ75755.1"/>
    </source>
</evidence>